<evidence type="ECO:0000313" key="2">
    <source>
        <dbReference type="EMBL" id="TWT84430.1"/>
    </source>
</evidence>
<name>A0A5C5ZB56_9BACT</name>
<evidence type="ECO:0000313" key="3">
    <source>
        <dbReference type="Proteomes" id="UP000315010"/>
    </source>
</evidence>
<proteinExistence type="predicted"/>
<evidence type="ECO:0000256" key="1">
    <source>
        <dbReference type="SAM" id="SignalP"/>
    </source>
</evidence>
<dbReference type="SMART" id="SM00567">
    <property type="entry name" value="EZ_HEAT"/>
    <property type="match status" value="4"/>
</dbReference>
<dbReference type="SUPFAM" id="SSF48371">
    <property type="entry name" value="ARM repeat"/>
    <property type="match status" value="3"/>
</dbReference>
<dbReference type="EMBL" id="SJPJ01000001">
    <property type="protein sequence ID" value="TWT84430.1"/>
    <property type="molecule type" value="Genomic_DNA"/>
</dbReference>
<keyword evidence="1" id="KW-0732">Signal</keyword>
<dbReference type="InterPro" id="IPR004155">
    <property type="entry name" value="PBS_lyase_HEAT"/>
</dbReference>
<dbReference type="InterPro" id="IPR016024">
    <property type="entry name" value="ARM-type_fold"/>
</dbReference>
<dbReference type="InterPro" id="IPR011989">
    <property type="entry name" value="ARM-like"/>
</dbReference>
<organism evidence="2 3">
    <name type="scientific">Novipirellula herctigrandis</name>
    <dbReference type="NCBI Taxonomy" id="2527986"/>
    <lineage>
        <taxon>Bacteria</taxon>
        <taxon>Pseudomonadati</taxon>
        <taxon>Planctomycetota</taxon>
        <taxon>Planctomycetia</taxon>
        <taxon>Pirellulales</taxon>
        <taxon>Pirellulaceae</taxon>
        <taxon>Novipirellula</taxon>
    </lineage>
</organism>
<gene>
    <name evidence="2" type="ORF">CA13_59080</name>
</gene>
<dbReference type="Gene3D" id="1.25.10.10">
    <property type="entry name" value="Leucine-rich Repeat Variant"/>
    <property type="match status" value="3"/>
</dbReference>
<dbReference type="RefSeq" id="WP_146402156.1">
    <property type="nucleotide sequence ID" value="NZ_SJPJ01000001.1"/>
</dbReference>
<dbReference type="PANTHER" id="PTHR12697">
    <property type="entry name" value="PBS LYASE HEAT-LIKE PROTEIN"/>
    <property type="match status" value="1"/>
</dbReference>
<keyword evidence="3" id="KW-1185">Reference proteome</keyword>
<dbReference type="GO" id="GO:0016491">
    <property type="term" value="F:oxidoreductase activity"/>
    <property type="evidence" value="ECO:0007669"/>
    <property type="project" value="TreeGrafter"/>
</dbReference>
<dbReference type="AlphaFoldDB" id="A0A5C5ZB56"/>
<dbReference type="PANTHER" id="PTHR12697:SF5">
    <property type="entry name" value="DEOXYHYPUSINE HYDROXYLASE"/>
    <property type="match status" value="1"/>
</dbReference>
<comment type="caution">
    <text evidence="2">The sequence shown here is derived from an EMBL/GenBank/DDBJ whole genome shotgun (WGS) entry which is preliminary data.</text>
</comment>
<accession>A0A5C5ZB56</accession>
<feature type="signal peptide" evidence="1">
    <location>
        <begin position="1"/>
        <end position="26"/>
    </location>
</feature>
<dbReference type="Proteomes" id="UP000315010">
    <property type="component" value="Unassembled WGS sequence"/>
</dbReference>
<dbReference type="OrthoDB" id="284265at2"/>
<sequence length="707" mass="75163" precursor="true">MWNSTLNKFLLLTAILLANASTLSFAQQDKLLAVLDSNATLQEKSATCRELARVATKDAVPTLAKMLGDEKLSHMARYALENIRDSSVDDALRNALGEVTGQPLLGVIGSLGARRDTESVVALAALLNEPGVNQAVNQAAARALGNIGTLKASEALEKALPEASDSNQRAICEGLLRCAEALQATEQSEAARSIYDRLRDLSNAPVQVRAAALRGAILSPDSDGIALLTEAIKGSDEALAAAAVRAAMESKNAGVTDAILAELSNASPKRQGLLIMALANRGEARLLPAVLQAMQSDDEQLRIVAFRVLKRVGDESCVPALLNAAVEGNAEISQAAIESLEILQGNSVDDQVAGRLSEAQGKMRIVLIDLAGRRRTAAAIPALWKAVDDDDSSVRTAALASLGATIDTANLPKLIARLGPVKDDKEAAALDNALRDVCLRSVDREAAAAQLATALRTADGDVKGRILDTLNVVGGASSLKAVTAAARSNDTQLRNEGFRVLGQWKSVDAAPILLDLHNSTDDGRLKIRSIRAYIRIARQFDMPAEQRTEMCRTALKTATRDTDKQLVLEVLLRYPSEEMQAIALEASKVPALKDQAMLVVLAMASKDINRADLGKALAQAGQKPVKLEIVEAVYGAGTKTKDVTATLSKYAKNYRIIFLPSTSYNESFGGDPADGIVKQLKIKYRIDGKQGEVSLAENATIVLPVPK</sequence>
<reference evidence="2 3" key="1">
    <citation type="submission" date="2019-02" db="EMBL/GenBank/DDBJ databases">
        <title>Deep-cultivation of Planctomycetes and their phenomic and genomic characterization uncovers novel biology.</title>
        <authorList>
            <person name="Wiegand S."/>
            <person name="Jogler M."/>
            <person name="Boedeker C."/>
            <person name="Pinto D."/>
            <person name="Vollmers J."/>
            <person name="Rivas-Marin E."/>
            <person name="Kohn T."/>
            <person name="Peeters S.H."/>
            <person name="Heuer A."/>
            <person name="Rast P."/>
            <person name="Oberbeckmann S."/>
            <person name="Bunk B."/>
            <person name="Jeske O."/>
            <person name="Meyerdierks A."/>
            <person name="Storesund J.E."/>
            <person name="Kallscheuer N."/>
            <person name="Luecker S."/>
            <person name="Lage O.M."/>
            <person name="Pohl T."/>
            <person name="Merkel B.J."/>
            <person name="Hornburger P."/>
            <person name="Mueller R.-W."/>
            <person name="Bruemmer F."/>
            <person name="Labrenz M."/>
            <person name="Spormann A.M."/>
            <person name="Op Den Camp H."/>
            <person name="Overmann J."/>
            <person name="Amann R."/>
            <person name="Jetten M.S.M."/>
            <person name="Mascher T."/>
            <person name="Medema M.H."/>
            <person name="Devos D.P."/>
            <person name="Kaster A.-K."/>
            <person name="Ovreas L."/>
            <person name="Rohde M."/>
            <person name="Galperin M.Y."/>
            <person name="Jogler C."/>
        </authorList>
    </citation>
    <scope>NUCLEOTIDE SEQUENCE [LARGE SCALE GENOMIC DNA]</scope>
    <source>
        <strain evidence="2 3">CA13</strain>
    </source>
</reference>
<protein>
    <submittedName>
        <fullName evidence="2">HEAT repeat protein</fullName>
    </submittedName>
</protein>
<dbReference type="Pfam" id="PF13646">
    <property type="entry name" value="HEAT_2"/>
    <property type="match status" value="2"/>
</dbReference>
<feature type="chain" id="PRO_5022996078" evidence="1">
    <location>
        <begin position="27"/>
        <end position="707"/>
    </location>
</feature>